<protein>
    <submittedName>
        <fullName evidence="1">Helicase, C-terminal</fullName>
    </submittedName>
</protein>
<keyword evidence="1" id="KW-0067">ATP-binding</keyword>
<dbReference type="HOGENOM" id="CLU_000181_8_7_4"/>
<keyword evidence="1" id="KW-0378">Hydrolase</keyword>
<evidence type="ECO:0000313" key="1">
    <source>
        <dbReference type="EMBL" id="ABM39583.1"/>
    </source>
</evidence>
<keyword evidence="1" id="KW-0547">Nucleotide-binding</keyword>
<sequence>MKKPKVISVNQMSLFGDVIEIEEPPASVAVLKPVAKAVETLTKRREMFVLESKYFAQLTGPAAKVKANLAAVKMAMQGGKKSLEEKAVIVAYSGWGGISAMFADNGDFEAQRLEFLEMVGEKSYAQARDSVLTAYYTEPEVIQAMWGLVQKMGFKGGKVLEPSAGTGNFIGAMPVALREASTITMVEPDSVSATICKALYADSDTLVHTCGMEIAPLRSESFDVVIGNVPFGNYRVHDSKFDCMKLVIHDYAIAKSLDLVRAGGIVAVITSTGTMDKPKSNFREYIAERADLVTAIRLPSGAFTRLGETDVATDILVLRKKPKVADSHVGHDFKVAEVIKLHEFGNMNERSYDTINAFYSQNQRQLLGMPKASTNQFGACLKFVPELAWGEQLKTMCSDATLDGWYTHEERKEIRENFVADMSGLKTMVASGFFFDDQGQLYYMTNQNAESQAHLPEPKRRRIEGMTHIRNCVVELLELDSVGANSTYERAKLNRLYDAFVVKYDYLMKPYNRRLFSLDSHAPLLWSLERYDDENEKAVKTDIFSKSTVSAAVLSDTAESLSDAIALSYNRFARLDLAFMAKALSLGEDEVVQKLLDANRVFFDPESREYVDSEVYLSGKVLEKLLVARAAAEGDERYMLNVAALEAVVPATVPLSKVSIQLGVPWIGQEDVQAFVDEIVTLDAEKVQDYNDIKAVTVTQVIGMAVWSVTMGNRFQKETRYSGDWGTAHRPFDDLLSDLLNQRSTTVYMEIEVEPGKTKRIVNKDETLAARDKAEKIQAAFTSWVYADPERVQRLEFTYNSKFNGTLNREFDGAHLVVPGLSSAVKLRSDQLDGIWAGLIGGNKLYAYAVGGGKTLITICLAQMMKRLGFAKKPTIVVPNHMLEEFAGQYARAFPRARILAASKEDLEGDKRRVLMMRLAMEDWDCIIITHGSFGKIALSKQVVQDFADEAGEKIDAMISGSDDRNVVREAVRQKKTVIAKVMALAEKGKKDDGVLTFDQLGIDQLLVDEADLFKNLWFQTKKTRVPGLSSACSGRALDLFLKSRIIFERRKDGFGLVFATATPIANTIGEMFIMQTYLQPDRLKELGIDGFDAWAANFAREVTSIEVTPDGGGYRMHTRFSQFVNVPELMLIFKEVALIRTKAMLALPEPKVAGGRHCIVAARASEAQKAYVQKLVDRAAAIREGKVKPHEDNMLCVTGDGRRAALDMRCVDGLEMDHAGSKLNACIENVYRHWAEGREKKLTQLVFCDLSTPKAHGFSVYTDMREKLVLMGVPVEEIAFAQDYKTTAQKGELHRKVRSGRIRILQGSTELMGFGTNVQDRLVAEHHLDAPWRPRDVEQRDGRIIRQGNLNEEVFIYRYVTESTFDAYMWQTLERKAGFIAQVMEGKTEMRSVEDVTSQALSFAEVKAIASGNPLVIEKAGVDAEVSKILSLKAAWRSDREIVLSRLANCVQSIDYSKKRIQAFEGDLGSIGNASEVTLGGMVHSASDKTGKSVMAHLASIKASVTTKEHQWRSFDALLAVGNMSIGLELHGKIGSASYKFFAKGSSGVSFEFTLPYGAKDIEIFLRSKHLETDLMDKLSWFRTRLIADEAELINLKRGAEKPFEYAERLEAALNKQEEIDKSLDLRADDVSTLFMEEEKQEEAEMAS</sequence>
<dbReference type="Gene3D" id="3.40.50.150">
    <property type="entry name" value="Vaccinia Virus protein VP39"/>
    <property type="match status" value="1"/>
</dbReference>
<dbReference type="PRINTS" id="PR00507">
    <property type="entry name" value="N12N6MTFRASE"/>
</dbReference>
<reference evidence="2" key="1">
    <citation type="journal article" date="2009" name="Environ. Microbiol.">
        <title>The genome of Polaromonas naphthalenivorans strain CJ2, isolated from coal tar-contaminated sediment, reveals physiological and metabolic versatility and evolution through extensive horizontal gene transfer.</title>
        <authorList>
            <person name="Yagi J.M."/>
            <person name="Sims D."/>
            <person name="Brettin T."/>
            <person name="Bruce D."/>
            <person name="Madsen E.L."/>
        </authorList>
    </citation>
    <scope>NUCLEOTIDE SEQUENCE [LARGE SCALE GENOMIC DNA]</scope>
    <source>
        <strain evidence="2">CJ2</strain>
        <plasmid evidence="2">Plasmid pPNAP01</plasmid>
    </source>
</reference>
<gene>
    <name evidence="1" type="ordered locus">Pnap_4301</name>
</gene>
<name>A1VVA5_POLNA</name>
<organism evidence="1 2">
    <name type="scientific">Polaromonas naphthalenivorans (strain CJ2)</name>
    <dbReference type="NCBI Taxonomy" id="365044"/>
    <lineage>
        <taxon>Bacteria</taxon>
        <taxon>Pseudomonadati</taxon>
        <taxon>Pseudomonadota</taxon>
        <taxon>Betaproteobacteria</taxon>
        <taxon>Burkholderiales</taxon>
        <taxon>Comamonadaceae</taxon>
        <taxon>Polaromonas</taxon>
    </lineage>
</organism>
<dbReference type="RefSeq" id="WP_011797956.1">
    <property type="nucleotide sequence ID" value="NC_008757.1"/>
</dbReference>
<accession>A1VVA5</accession>
<proteinExistence type="predicted"/>
<dbReference type="SUPFAM" id="SSF53335">
    <property type="entry name" value="S-adenosyl-L-methionine-dependent methyltransferases"/>
    <property type="match status" value="1"/>
</dbReference>
<dbReference type="InterPro" id="IPR029063">
    <property type="entry name" value="SAM-dependent_MTases_sf"/>
</dbReference>
<dbReference type="KEGG" id="pna:Pnap_4301"/>
<dbReference type="EMBL" id="CP000530">
    <property type="protein sequence ID" value="ABM39583.1"/>
    <property type="molecule type" value="Genomic_DNA"/>
</dbReference>
<dbReference type="Proteomes" id="UP000000644">
    <property type="component" value="Plasmid pPNAP01"/>
</dbReference>
<dbReference type="InterPro" id="IPR027417">
    <property type="entry name" value="P-loop_NTPase"/>
</dbReference>
<geneLocation type="plasmid" evidence="1 2">
    <name>pPNAP01</name>
</geneLocation>
<dbReference type="PANTHER" id="PTHR41313">
    <property type="entry name" value="ADENINE-SPECIFIC METHYLTRANSFERASE"/>
    <property type="match status" value="1"/>
</dbReference>
<keyword evidence="2" id="KW-1185">Reference proteome</keyword>
<evidence type="ECO:0000313" key="2">
    <source>
        <dbReference type="Proteomes" id="UP000000644"/>
    </source>
</evidence>
<dbReference type="PANTHER" id="PTHR41313:SF1">
    <property type="entry name" value="DNA METHYLASE ADENINE-SPECIFIC DOMAIN-CONTAINING PROTEIN"/>
    <property type="match status" value="1"/>
</dbReference>
<keyword evidence="1" id="KW-0347">Helicase</keyword>
<dbReference type="Gene3D" id="3.40.50.300">
    <property type="entry name" value="P-loop containing nucleotide triphosphate hydrolases"/>
    <property type="match status" value="2"/>
</dbReference>
<dbReference type="InterPro" id="IPR052933">
    <property type="entry name" value="DNA_Protect_Modify"/>
</dbReference>
<dbReference type="GO" id="GO:0004386">
    <property type="term" value="F:helicase activity"/>
    <property type="evidence" value="ECO:0007669"/>
    <property type="project" value="UniProtKB-KW"/>
</dbReference>
<dbReference type="SUPFAM" id="SSF52540">
    <property type="entry name" value="P-loop containing nucleoside triphosphate hydrolases"/>
    <property type="match status" value="2"/>
</dbReference>
<dbReference type="CDD" id="cd02440">
    <property type="entry name" value="AdoMet_MTases"/>
    <property type="match status" value="1"/>
</dbReference>
<keyword evidence="1" id="KW-0614">Plasmid</keyword>
<dbReference type="OrthoDB" id="9151960at2"/>